<name>A0A645F7D7_9ZZZZ</name>
<evidence type="ECO:0000256" key="4">
    <source>
        <dbReference type="ARBA" id="ARBA00023163"/>
    </source>
</evidence>
<keyword evidence="2" id="KW-0805">Transcription regulation</keyword>
<organism evidence="6">
    <name type="scientific">bioreactor metagenome</name>
    <dbReference type="NCBI Taxonomy" id="1076179"/>
    <lineage>
        <taxon>unclassified sequences</taxon>
        <taxon>metagenomes</taxon>
        <taxon>ecological metagenomes</taxon>
    </lineage>
</organism>
<dbReference type="PANTHER" id="PTHR30146">
    <property type="entry name" value="LACI-RELATED TRANSCRIPTIONAL REPRESSOR"/>
    <property type="match status" value="1"/>
</dbReference>
<comment type="caution">
    <text evidence="6">The sequence shown here is derived from an EMBL/GenBank/DDBJ whole genome shotgun (WGS) entry which is preliminary data.</text>
</comment>
<protein>
    <recommendedName>
        <fullName evidence="5">Transcriptional regulator LacI/GalR-like sensor domain-containing protein</fullName>
    </recommendedName>
</protein>
<proteinExistence type="predicted"/>
<gene>
    <name evidence="6" type="ORF">SDC9_156732</name>
</gene>
<dbReference type="Pfam" id="PF13377">
    <property type="entry name" value="Peripla_BP_3"/>
    <property type="match status" value="1"/>
</dbReference>
<dbReference type="SUPFAM" id="SSF53822">
    <property type="entry name" value="Periplasmic binding protein-like I"/>
    <property type="match status" value="1"/>
</dbReference>
<evidence type="ECO:0000259" key="5">
    <source>
        <dbReference type="Pfam" id="PF13377"/>
    </source>
</evidence>
<evidence type="ECO:0000313" key="6">
    <source>
        <dbReference type="EMBL" id="MPN09442.1"/>
    </source>
</evidence>
<dbReference type="EMBL" id="VSSQ01055548">
    <property type="protein sequence ID" value="MPN09442.1"/>
    <property type="molecule type" value="Genomic_DNA"/>
</dbReference>
<dbReference type="InterPro" id="IPR046335">
    <property type="entry name" value="LacI/GalR-like_sensor"/>
</dbReference>
<dbReference type="GO" id="GO:0000976">
    <property type="term" value="F:transcription cis-regulatory region binding"/>
    <property type="evidence" value="ECO:0007669"/>
    <property type="project" value="TreeGrafter"/>
</dbReference>
<accession>A0A645F7D7</accession>
<keyword evidence="1" id="KW-0678">Repressor</keyword>
<dbReference type="GO" id="GO:0003700">
    <property type="term" value="F:DNA-binding transcription factor activity"/>
    <property type="evidence" value="ECO:0007669"/>
    <property type="project" value="TreeGrafter"/>
</dbReference>
<dbReference type="PANTHER" id="PTHR30146:SF148">
    <property type="entry name" value="HTH-TYPE TRANSCRIPTIONAL REPRESSOR PURR-RELATED"/>
    <property type="match status" value="1"/>
</dbReference>
<evidence type="ECO:0000256" key="3">
    <source>
        <dbReference type="ARBA" id="ARBA00023125"/>
    </source>
</evidence>
<evidence type="ECO:0000256" key="1">
    <source>
        <dbReference type="ARBA" id="ARBA00022491"/>
    </source>
</evidence>
<feature type="domain" description="Transcriptional regulator LacI/GalR-like sensor" evidence="5">
    <location>
        <begin position="22"/>
        <end position="179"/>
    </location>
</feature>
<keyword evidence="3" id="KW-0238">DNA-binding</keyword>
<dbReference type="Gene3D" id="3.40.50.2300">
    <property type="match status" value="1"/>
</dbReference>
<dbReference type="AlphaFoldDB" id="A0A645F7D7"/>
<evidence type="ECO:0000256" key="2">
    <source>
        <dbReference type="ARBA" id="ARBA00023015"/>
    </source>
</evidence>
<reference evidence="6" key="1">
    <citation type="submission" date="2019-08" db="EMBL/GenBank/DDBJ databases">
        <authorList>
            <person name="Kucharzyk K."/>
            <person name="Murdoch R.W."/>
            <person name="Higgins S."/>
            <person name="Loffler F."/>
        </authorList>
    </citation>
    <scope>NUCLEOTIDE SEQUENCE</scope>
</reference>
<keyword evidence="4" id="KW-0804">Transcription</keyword>
<dbReference type="InterPro" id="IPR028082">
    <property type="entry name" value="Peripla_BP_I"/>
</dbReference>
<sequence length="195" mass="21312">MPDTTISYTAADYVTATQQLTDALFDLGHKNLVYVSLPRWIESNEDRKQGFINSYLKQGSKTGPESFVNIKPDQISTEVVQSLLNRGVTGAVVENDFLANALLRHLEALGLSVPADFSITLCGNPQTVTEDAPDWTMFTIPRREMGIYAVRLLVKQLQTIGSVAPEYVDLPCTMVPGHTIAPPSGKNRTQGGKST</sequence>